<dbReference type="EMBL" id="CM056816">
    <property type="protein sequence ID" value="KAJ8633333.1"/>
    <property type="molecule type" value="Genomic_DNA"/>
</dbReference>
<accession>A0ACC2LJG9</accession>
<reference evidence="1 2" key="1">
    <citation type="journal article" date="2022" name="Hortic Res">
        <title>A haplotype resolved chromosomal level avocado genome allows analysis of novel avocado genes.</title>
        <authorList>
            <person name="Nath O."/>
            <person name="Fletcher S.J."/>
            <person name="Hayward A."/>
            <person name="Shaw L.M."/>
            <person name="Masouleh A.K."/>
            <person name="Furtado A."/>
            <person name="Henry R.J."/>
            <person name="Mitter N."/>
        </authorList>
    </citation>
    <scope>NUCLEOTIDE SEQUENCE [LARGE SCALE GENOMIC DNA]</scope>
    <source>
        <strain evidence="2">cv. Hass</strain>
    </source>
</reference>
<evidence type="ECO:0000313" key="2">
    <source>
        <dbReference type="Proteomes" id="UP001234297"/>
    </source>
</evidence>
<organism evidence="1 2">
    <name type="scientific">Persea americana</name>
    <name type="common">Avocado</name>
    <dbReference type="NCBI Taxonomy" id="3435"/>
    <lineage>
        <taxon>Eukaryota</taxon>
        <taxon>Viridiplantae</taxon>
        <taxon>Streptophyta</taxon>
        <taxon>Embryophyta</taxon>
        <taxon>Tracheophyta</taxon>
        <taxon>Spermatophyta</taxon>
        <taxon>Magnoliopsida</taxon>
        <taxon>Magnoliidae</taxon>
        <taxon>Laurales</taxon>
        <taxon>Lauraceae</taxon>
        <taxon>Persea</taxon>
    </lineage>
</organism>
<gene>
    <name evidence="1" type="ORF">MRB53_026669</name>
</gene>
<evidence type="ECO:0000313" key="1">
    <source>
        <dbReference type="EMBL" id="KAJ8633333.1"/>
    </source>
</evidence>
<dbReference type="Proteomes" id="UP001234297">
    <property type="component" value="Chromosome 8"/>
</dbReference>
<proteinExistence type="predicted"/>
<name>A0ACC2LJG9_PERAE</name>
<protein>
    <submittedName>
        <fullName evidence="1">Uncharacterized protein</fullName>
    </submittedName>
</protein>
<comment type="caution">
    <text evidence="1">The sequence shown here is derived from an EMBL/GenBank/DDBJ whole genome shotgun (WGS) entry which is preliminary data.</text>
</comment>
<keyword evidence="2" id="KW-1185">Reference proteome</keyword>
<sequence length="279" mass="31822">MNIVGPLHRTPGNKRWLIVATDYFTKWVEAEPLSSITELDTKNFVWRNIITRFGIPRTLVSDNGTQFDSNFFKSLCQEYGIRNVYSTSAYPQSNGQAEISNKVLLDGIKKRLDRAKGRWAKELPSVLWAYRTTPRRSTSATPFSLAYGMEAVIPLEVGLPTLRSELCDQGLNDLNVARELDLAEERREATAICLAAYQQQLARGYNPKVKERKFAVGELVLKKTLPADRDPNEGKLTPNWQGPFRIISTAGRSAYRLEDMEGRELPRPWNAMNLKKFYF</sequence>